<keyword evidence="10" id="KW-1185">Reference proteome</keyword>
<dbReference type="NCBIfam" id="NF007739">
    <property type="entry name" value="PRK10419.1"/>
    <property type="match status" value="2"/>
</dbReference>
<evidence type="ECO:0000256" key="6">
    <source>
        <dbReference type="ARBA" id="ARBA00022840"/>
    </source>
</evidence>
<keyword evidence="4" id="KW-1003">Cell membrane</keyword>
<dbReference type="Gene3D" id="3.40.50.300">
    <property type="entry name" value="P-loop containing nucleotide triphosphate hydrolases"/>
    <property type="match status" value="2"/>
</dbReference>
<gene>
    <name evidence="9" type="ORF">J2S11_003465</name>
</gene>
<accession>A0ABT9W346</accession>
<comment type="caution">
    <text evidence="9">The sequence shown here is derived from an EMBL/GenBank/DDBJ whole genome shotgun (WGS) entry which is preliminary data.</text>
</comment>
<dbReference type="InterPro" id="IPR013563">
    <property type="entry name" value="Oligopep_ABC_C"/>
</dbReference>
<evidence type="ECO:0000256" key="3">
    <source>
        <dbReference type="ARBA" id="ARBA00022448"/>
    </source>
</evidence>
<evidence type="ECO:0000259" key="8">
    <source>
        <dbReference type="PROSITE" id="PS50893"/>
    </source>
</evidence>
<comment type="similarity">
    <text evidence="2">Belongs to the ABC transporter superfamily.</text>
</comment>
<keyword evidence="5" id="KW-0547">Nucleotide-binding</keyword>
<feature type="domain" description="ABC transporter" evidence="8">
    <location>
        <begin position="347"/>
        <end position="597"/>
    </location>
</feature>
<dbReference type="PROSITE" id="PS50893">
    <property type="entry name" value="ABC_TRANSPORTER_2"/>
    <property type="match status" value="2"/>
</dbReference>
<name>A0ABT9W346_9BACI</name>
<dbReference type="RefSeq" id="WP_307396533.1">
    <property type="nucleotide sequence ID" value="NZ_BAAADK010000008.1"/>
</dbReference>
<dbReference type="SUPFAM" id="SSF52540">
    <property type="entry name" value="P-loop containing nucleoside triphosphate hydrolases"/>
    <property type="match status" value="2"/>
</dbReference>
<dbReference type="EMBL" id="JAUSTY010000017">
    <property type="protein sequence ID" value="MDQ0167540.1"/>
    <property type="molecule type" value="Genomic_DNA"/>
</dbReference>
<keyword evidence="7" id="KW-0472">Membrane</keyword>
<reference evidence="9 10" key="1">
    <citation type="submission" date="2023-07" db="EMBL/GenBank/DDBJ databases">
        <title>Genomic Encyclopedia of Type Strains, Phase IV (KMG-IV): sequencing the most valuable type-strain genomes for metagenomic binning, comparative biology and taxonomic classification.</title>
        <authorList>
            <person name="Goeker M."/>
        </authorList>
    </citation>
    <scope>NUCLEOTIDE SEQUENCE [LARGE SCALE GENOMIC DNA]</scope>
    <source>
        <strain evidence="9 10">DSM 12751</strain>
    </source>
</reference>
<dbReference type="PROSITE" id="PS00211">
    <property type="entry name" value="ABC_TRANSPORTER_1"/>
    <property type="match status" value="2"/>
</dbReference>
<evidence type="ECO:0000256" key="1">
    <source>
        <dbReference type="ARBA" id="ARBA00004202"/>
    </source>
</evidence>
<organism evidence="9 10">
    <name type="scientific">Caldalkalibacillus horti</name>
    <dbReference type="NCBI Taxonomy" id="77523"/>
    <lineage>
        <taxon>Bacteria</taxon>
        <taxon>Bacillati</taxon>
        <taxon>Bacillota</taxon>
        <taxon>Bacilli</taxon>
        <taxon>Bacillales</taxon>
        <taxon>Bacillaceae</taxon>
        <taxon>Caldalkalibacillus</taxon>
    </lineage>
</organism>
<dbReference type="InterPro" id="IPR003593">
    <property type="entry name" value="AAA+_ATPase"/>
</dbReference>
<dbReference type="Pfam" id="PF08352">
    <property type="entry name" value="oligo_HPY"/>
    <property type="match status" value="2"/>
</dbReference>
<evidence type="ECO:0000256" key="5">
    <source>
        <dbReference type="ARBA" id="ARBA00022741"/>
    </source>
</evidence>
<dbReference type="InterPro" id="IPR017871">
    <property type="entry name" value="ABC_transporter-like_CS"/>
</dbReference>
<dbReference type="SMART" id="SM00382">
    <property type="entry name" value="AAA"/>
    <property type="match status" value="2"/>
</dbReference>
<protein>
    <submittedName>
        <fullName evidence="9">Peptide/nickel transport system ATP-binding protein</fullName>
    </submittedName>
</protein>
<dbReference type="InterPro" id="IPR003439">
    <property type="entry name" value="ABC_transporter-like_ATP-bd"/>
</dbReference>
<dbReference type="NCBIfam" id="TIGR01727">
    <property type="entry name" value="oligo_HPY"/>
    <property type="match status" value="2"/>
</dbReference>
<dbReference type="GO" id="GO:0005524">
    <property type="term" value="F:ATP binding"/>
    <property type="evidence" value="ECO:0007669"/>
    <property type="project" value="UniProtKB-KW"/>
</dbReference>
<evidence type="ECO:0000313" key="10">
    <source>
        <dbReference type="Proteomes" id="UP001235840"/>
    </source>
</evidence>
<evidence type="ECO:0000313" key="9">
    <source>
        <dbReference type="EMBL" id="MDQ0167540.1"/>
    </source>
</evidence>
<dbReference type="NCBIfam" id="NF008453">
    <property type="entry name" value="PRK11308.1"/>
    <property type="match status" value="2"/>
</dbReference>
<dbReference type="CDD" id="cd03257">
    <property type="entry name" value="ABC_NikE_OppD_transporters"/>
    <property type="match status" value="2"/>
</dbReference>
<evidence type="ECO:0000256" key="7">
    <source>
        <dbReference type="ARBA" id="ARBA00023136"/>
    </source>
</evidence>
<dbReference type="PANTHER" id="PTHR43297:SF2">
    <property type="entry name" value="DIPEPTIDE TRANSPORT ATP-BINDING PROTEIN DPPD"/>
    <property type="match status" value="1"/>
</dbReference>
<proteinExistence type="inferred from homology"/>
<keyword evidence="3" id="KW-0813">Transport</keyword>
<dbReference type="InterPro" id="IPR050388">
    <property type="entry name" value="ABC_Ni/Peptide_Import"/>
</dbReference>
<dbReference type="PANTHER" id="PTHR43297">
    <property type="entry name" value="OLIGOPEPTIDE TRANSPORT ATP-BINDING PROTEIN APPD"/>
    <property type="match status" value="1"/>
</dbReference>
<comment type="subcellular location">
    <subcellularLocation>
        <location evidence="1">Cell membrane</location>
        <topology evidence="1">Peripheral membrane protein</topology>
    </subcellularLocation>
</comment>
<keyword evidence="6 9" id="KW-0067">ATP-binding</keyword>
<dbReference type="Proteomes" id="UP001235840">
    <property type="component" value="Unassembled WGS sequence"/>
</dbReference>
<dbReference type="InterPro" id="IPR027417">
    <property type="entry name" value="P-loop_NTPase"/>
</dbReference>
<sequence>MSKEKVLEVSDLKTYFFGDDGRVSKAVDGVSLDVYAGETLAIVGESGSGKSVSSLSIMGLIPEQIGEVVEGKILFEGQDLLKLSEKQLTRIRGNQIAMIFQEPMVSLNPIFTVGYQIAEALRKHKGLKKAAAYEKAIHLLKLVGFPRAEETVHEYPHQLSGGMRQRAVIAMAMCCEPRLLIADEPTTALDVTVQAQILELMKDVKEKYDSSILLITHDLGVVAEMADRVIVMYAGQVVEEASVHDIFDRSLHPYTEGLMSSMPRLEDEETRLEQIPGAIPPSHSFPQGCRFAPRCSKVMARCMEEDPELIEHEIRHRVRCFLYDDSESIVINDDRTVERKKDKEVLLEVKGLKKYFPLRKGLFGKPIKEIKAVDHVSFTIYKGETLGIVGESGSGKSTLGRTLLRLLEPTAGQILFNGQSLSELRASELRKQRREMQMIFQDPFATLNQRMTIGQLMMEPMIIHNLYPPMEREAKVIEWLERVGLSAAALSKYPHEFSGGQRQRIGIARAVAMHPQLVVADEPVSALDVSIQAQVLNLLADLQEELNLTYLFISHDLSVIKHFCDRVGVMYLGRMMEIAPKRNFYQKPLHPYSQALLSAIPVPNPKATGEKIILQGDPPSPANPPSGCVFRTRCTQAHERCEKEIPQLTHQGDGQYVACHLYTSDSTDLSSSIREEVAVGVD</sequence>
<evidence type="ECO:0000256" key="2">
    <source>
        <dbReference type="ARBA" id="ARBA00005417"/>
    </source>
</evidence>
<evidence type="ECO:0000256" key="4">
    <source>
        <dbReference type="ARBA" id="ARBA00022475"/>
    </source>
</evidence>
<dbReference type="Pfam" id="PF00005">
    <property type="entry name" value="ABC_tran"/>
    <property type="match status" value="2"/>
</dbReference>
<feature type="domain" description="ABC transporter" evidence="8">
    <location>
        <begin position="7"/>
        <end position="259"/>
    </location>
</feature>